<keyword evidence="2" id="KW-0963">Cytoplasm</keyword>
<comment type="subcellular location">
    <subcellularLocation>
        <location evidence="1">Cytoplasm</location>
        <location evidence="1">Cytoskeleton</location>
    </subcellularLocation>
</comment>
<sequence>MACNTERAPVVILDGGSHHLRAGYAADGAPRLDIPALVGHPRNRGVAVAAGMNEYEIGDVALAKRGMLTVSNPIERGRVVSWENMEKLWGHVMYSELRVRPESHCFIVPQPVNTEAAQKEKTLELMMETFHVHSLFLGASQVLSLYGYGLTTGLVIDSGKDRTLAVPVHEGYALGRHVTESDVAGEALTEYFASLLRAEGYSFGTPMEMQVLNSAKEELCYVKPPGFGTSSPNMFCHSSESLGECERDLSVYNGLEDSSNRNRGKPSADEKVFYLPDGNAIPIGNHRSLTTEVLFDFSILGEQYIPISRYTTELGDVFHPSFPMGISWLAFTSINNCQPVVRAQLFANIVLAGGTVSFPGTRERIESEVTQLYRETHTNEAVTPIGVHDIPCRVYSAWVGGSMLAGTSMFPHLAVSRQEYEEQGHRVVHCKCQ</sequence>
<name>G0V016_TRYCI</name>
<accession>G0V016</accession>
<dbReference type="GO" id="GO:0005856">
    <property type="term" value="C:cytoskeleton"/>
    <property type="evidence" value="ECO:0007669"/>
    <property type="project" value="UniProtKB-SubCell"/>
</dbReference>
<evidence type="ECO:0000256" key="1">
    <source>
        <dbReference type="ARBA" id="ARBA00004245"/>
    </source>
</evidence>
<dbReference type="InterPro" id="IPR004000">
    <property type="entry name" value="Actin"/>
</dbReference>
<reference evidence="7" key="1">
    <citation type="journal article" date="2012" name="Proc. Natl. Acad. Sci. U.S.A.">
        <title>Antigenic diversity is generated by distinct evolutionary mechanisms in African trypanosome species.</title>
        <authorList>
            <person name="Jackson A.P."/>
            <person name="Berry A."/>
            <person name="Aslett M."/>
            <person name="Allison H.C."/>
            <person name="Burton P."/>
            <person name="Vavrova-Anderson J."/>
            <person name="Brown R."/>
            <person name="Browne H."/>
            <person name="Corton N."/>
            <person name="Hauser H."/>
            <person name="Gamble J."/>
            <person name="Gilderthorp R."/>
            <person name="Marcello L."/>
            <person name="McQuillan J."/>
            <person name="Otto T.D."/>
            <person name="Quail M.A."/>
            <person name="Sanders M.J."/>
            <person name="van Tonder A."/>
            <person name="Ginger M.L."/>
            <person name="Field M.C."/>
            <person name="Barry J.D."/>
            <person name="Hertz-Fowler C."/>
            <person name="Berriman M."/>
        </authorList>
    </citation>
    <scope>NUCLEOTIDE SEQUENCE</scope>
    <source>
        <strain evidence="7">IL3000</strain>
    </source>
</reference>
<dbReference type="VEuPathDB" id="TriTrypDB:TcIL3000.11.3850"/>
<dbReference type="Pfam" id="PF00022">
    <property type="entry name" value="Actin"/>
    <property type="match status" value="1"/>
</dbReference>
<dbReference type="FunFam" id="3.30.420.40:FF:000148">
    <property type="entry name" value="Actin, alpha skeletal muscle"/>
    <property type="match status" value="1"/>
</dbReference>
<dbReference type="SUPFAM" id="SSF53067">
    <property type="entry name" value="Actin-like ATPase domain"/>
    <property type="match status" value="2"/>
</dbReference>
<dbReference type="GO" id="GO:0005524">
    <property type="term" value="F:ATP binding"/>
    <property type="evidence" value="ECO:0007669"/>
    <property type="project" value="UniProtKB-KW"/>
</dbReference>
<keyword evidence="4" id="KW-0067">ATP-binding</keyword>
<dbReference type="InterPro" id="IPR043129">
    <property type="entry name" value="ATPase_NBD"/>
</dbReference>
<evidence type="ECO:0000256" key="5">
    <source>
        <dbReference type="ARBA" id="ARBA00023212"/>
    </source>
</evidence>
<keyword evidence="3" id="KW-0547">Nucleotide-binding</keyword>
<evidence type="ECO:0000256" key="6">
    <source>
        <dbReference type="RuleBase" id="RU000487"/>
    </source>
</evidence>
<dbReference type="SMART" id="SM00268">
    <property type="entry name" value="ACTIN"/>
    <property type="match status" value="1"/>
</dbReference>
<evidence type="ECO:0000256" key="3">
    <source>
        <dbReference type="ARBA" id="ARBA00022741"/>
    </source>
</evidence>
<dbReference type="PANTHER" id="PTHR11937">
    <property type="entry name" value="ACTIN"/>
    <property type="match status" value="1"/>
</dbReference>
<keyword evidence="5" id="KW-0206">Cytoskeleton</keyword>
<gene>
    <name evidence="7" type="ORF">TCIL3000_11_3850</name>
</gene>
<protein>
    <submittedName>
        <fullName evidence="7">Putative actin</fullName>
    </submittedName>
</protein>
<dbReference type="Gene3D" id="3.30.420.40">
    <property type="match status" value="2"/>
</dbReference>
<dbReference type="AlphaFoldDB" id="G0V016"/>
<evidence type="ECO:0000256" key="2">
    <source>
        <dbReference type="ARBA" id="ARBA00022490"/>
    </source>
</evidence>
<proteinExistence type="inferred from homology"/>
<dbReference type="PRINTS" id="PR00190">
    <property type="entry name" value="ACTIN"/>
</dbReference>
<evidence type="ECO:0000313" key="7">
    <source>
        <dbReference type="EMBL" id="CCC94985.1"/>
    </source>
</evidence>
<dbReference type="Gene3D" id="3.90.640.10">
    <property type="entry name" value="Actin, Chain A, domain 4"/>
    <property type="match status" value="1"/>
</dbReference>
<comment type="similarity">
    <text evidence="6">Belongs to the actin family.</text>
</comment>
<evidence type="ECO:0000256" key="4">
    <source>
        <dbReference type="ARBA" id="ARBA00022840"/>
    </source>
</evidence>
<organism evidence="7">
    <name type="scientific">Trypanosoma congolense (strain IL3000)</name>
    <dbReference type="NCBI Taxonomy" id="1068625"/>
    <lineage>
        <taxon>Eukaryota</taxon>
        <taxon>Discoba</taxon>
        <taxon>Euglenozoa</taxon>
        <taxon>Kinetoplastea</taxon>
        <taxon>Metakinetoplastina</taxon>
        <taxon>Trypanosomatida</taxon>
        <taxon>Trypanosomatidae</taxon>
        <taxon>Trypanosoma</taxon>
        <taxon>Nannomonas</taxon>
    </lineage>
</organism>
<dbReference type="EMBL" id="HE575324">
    <property type="protein sequence ID" value="CCC94985.1"/>
    <property type="molecule type" value="Genomic_DNA"/>
</dbReference>